<dbReference type="GO" id="GO:0000444">
    <property type="term" value="C:MIS12/MIND type complex"/>
    <property type="evidence" value="ECO:0007669"/>
    <property type="project" value="TreeGrafter"/>
</dbReference>
<comment type="caution">
    <text evidence="3">The sequence shown here is derived from an EMBL/GenBank/DDBJ whole genome shotgun (WGS) entry which is preliminary data.</text>
</comment>
<dbReference type="SMART" id="SM00338">
    <property type="entry name" value="BRLZ"/>
    <property type="match status" value="1"/>
</dbReference>
<reference evidence="3 4" key="1">
    <citation type="submission" date="2019-01" db="EMBL/GenBank/DDBJ databases">
        <title>Draft Genome and Complete Hox-Cluster Characterization of the Sterlet Sturgeon (Acipenser ruthenus).</title>
        <authorList>
            <person name="Wei Q."/>
        </authorList>
    </citation>
    <scope>NUCLEOTIDE SEQUENCE [LARGE SCALE GENOMIC DNA]</scope>
    <source>
        <strain evidence="3">WHYD16114868_AA</strain>
        <tissue evidence="3">Blood</tissue>
    </source>
</reference>
<evidence type="ECO:0000313" key="4">
    <source>
        <dbReference type="Proteomes" id="UP000289886"/>
    </source>
</evidence>
<dbReference type="Pfam" id="PF08641">
    <property type="entry name" value="Mis14"/>
    <property type="match status" value="1"/>
</dbReference>
<dbReference type="PROSITE" id="PS50217">
    <property type="entry name" value="BZIP"/>
    <property type="match status" value="1"/>
</dbReference>
<dbReference type="EMBL" id="SCEB01214148">
    <property type="protein sequence ID" value="RXM36975.1"/>
    <property type="molecule type" value="Genomic_DNA"/>
</dbReference>
<dbReference type="PANTHER" id="PTHR31749:SF3">
    <property type="entry name" value="KINETOCHORE-ASSOCIATED PROTEIN NSL1 HOMOLOG"/>
    <property type="match status" value="1"/>
</dbReference>
<sequence>MALIQGDGDPSLIEINCDLGPNLIDGAINIRLPDDDGVPEERDHKLQCYSKRSVTELLEKYRELLKNGLDRKAQLSSGDLLQNLQLHLDAAVQENITINGDTWEAASEEEQPQNDADNKSLDDLLDEHILETVLRRKHYPKKILPYIVRRLKVEREMMGLYQQVVAPQKITSDQEQDAKMKNVLASAPGMAKQASTVMKSFKDDGKRLKRREKNRVAAQRSRKKQTQKADKIHEEYKCLEYENCSLKKDVEKLTDELRRLTEALKCHEPICPLIHCAMNLISVPRPEVIMPR</sequence>
<gene>
    <name evidence="3" type="ORF">EOD39_3245</name>
</gene>
<dbReference type="InterPro" id="IPR013950">
    <property type="entry name" value="Mis14/Nsl1"/>
</dbReference>
<dbReference type="InterPro" id="IPR046347">
    <property type="entry name" value="bZIP_sf"/>
</dbReference>
<feature type="domain" description="BZIP" evidence="2">
    <location>
        <begin position="204"/>
        <end position="267"/>
    </location>
</feature>
<dbReference type="PROSITE" id="PS00036">
    <property type="entry name" value="BZIP_BASIC"/>
    <property type="match status" value="1"/>
</dbReference>
<dbReference type="Gene3D" id="1.20.5.170">
    <property type="match status" value="1"/>
</dbReference>
<evidence type="ECO:0000256" key="1">
    <source>
        <dbReference type="SAM" id="MobiDB-lite"/>
    </source>
</evidence>
<dbReference type="AlphaFoldDB" id="A0A444UP74"/>
<dbReference type="GO" id="GO:0000070">
    <property type="term" value="P:mitotic sister chromatid segregation"/>
    <property type="evidence" value="ECO:0007669"/>
    <property type="project" value="InterPro"/>
</dbReference>
<dbReference type="InterPro" id="IPR004827">
    <property type="entry name" value="bZIP"/>
</dbReference>
<dbReference type="Pfam" id="PF00170">
    <property type="entry name" value="bZIP_1"/>
    <property type="match status" value="1"/>
</dbReference>
<proteinExistence type="predicted"/>
<keyword evidence="4" id="KW-1185">Reference proteome</keyword>
<evidence type="ECO:0000313" key="3">
    <source>
        <dbReference type="EMBL" id="RXM36975.1"/>
    </source>
</evidence>
<accession>A0A444UP74</accession>
<evidence type="ECO:0000259" key="2">
    <source>
        <dbReference type="PROSITE" id="PS50217"/>
    </source>
</evidence>
<dbReference type="Proteomes" id="UP000289886">
    <property type="component" value="Unassembled WGS sequence"/>
</dbReference>
<feature type="region of interest" description="Disordered" evidence="1">
    <location>
        <begin position="205"/>
        <end position="228"/>
    </location>
</feature>
<organism evidence="3 4">
    <name type="scientific">Acipenser ruthenus</name>
    <name type="common">Sterlet sturgeon</name>
    <dbReference type="NCBI Taxonomy" id="7906"/>
    <lineage>
        <taxon>Eukaryota</taxon>
        <taxon>Metazoa</taxon>
        <taxon>Chordata</taxon>
        <taxon>Craniata</taxon>
        <taxon>Vertebrata</taxon>
        <taxon>Euteleostomi</taxon>
        <taxon>Actinopterygii</taxon>
        <taxon>Chondrostei</taxon>
        <taxon>Acipenseriformes</taxon>
        <taxon>Acipenseridae</taxon>
        <taxon>Acipenser</taxon>
    </lineage>
</organism>
<dbReference type="PANTHER" id="PTHR31749">
    <property type="entry name" value="KINETOCHORE-ASSOCIATED PROTEIN NSL1 HOMOLOG"/>
    <property type="match status" value="1"/>
</dbReference>
<dbReference type="SUPFAM" id="SSF57959">
    <property type="entry name" value="Leucine zipper domain"/>
    <property type="match status" value="1"/>
</dbReference>
<protein>
    <submittedName>
        <fullName evidence="3">Basic leucine zipper transcriptional factor ATF-like 3</fullName>
    </submittedName>
</protein>
<dbReference type="GO" id="GO:0003700">
    <property type="term" value="F:DNA-binding transcription factor activity"/>
    <property type="evidence" value="ECO:0007669"/>
    <property type="project" value="InterPro"/>
</dbReference>
<name>A0A444UP74_ACIRT</name>